<feature type="transmembrane region" description="Helical" evidence="7">
    <location>
        <begin position="249"/>
        <end position="270"/>
    </location>
</feature>
<feature type="region of interest" description="Disordered" evidence="6">
    <location>
        <begin position="277"/>
        <end position="298"/>
    </location>
</feature>
<organism evidence="9 10">
    <name type="scientific">Virgisporangium aliadipatigenens</name>
    <dbReference type="NCBI Taxonomy" id="741659"/>
    <lineage>
        <taxon>Bacteria</taxon>
        <taxon>Bacillati</taxon>
        <taxon>Actinomycetota</taxon>
        <taxon>Actinomycetes</taxon>
        <taxon>Micromonosporales</taxon>
        <taxon>Micromonosporaceae</taxon>
        <taxon>Virgisporangium</taxon>
    </lineage>
</organism>
<feature type="transmembrane region" description="Helical" evidence="7">
    <location>
        <begin position="79"/>
        <end position="100"/>
    </location>
</feature>
<dbReference type="AlphaFoldDB" id="A0A8J4DUX1"/>
<feature type="transmembrane region" description="Helical" evidence="7">
    <location>
        <begin position="160"/>
        <end position="181"/>
    </location>
</feature>
<feature type="transmembrane region" description="Helical" evidence="7">
    <location>
        <begin position="202"/>
        <end position="220"/>
    </location>
</feature>
<evidence type="ECO:0000256" key="7">
    <source>
        <dbReference type="SAM" id="Phobius"/>
    </source>
</evidence>
<evidence type="ECO:0000313" key="9">
    <source>
        <dbReference type="EMBL" id="GIJ50533.1"/>
    </source>
</evidence>
<dbReference type="EMBL" id="BOPF01000037">
    <property type="protein sequence ID" value="GIJ50533.1"/>
    <property type="molecule type" value="Genomic_DNA"/>
</dbReference>
<feature type="transmembrane region" description="Helical" evidence="7">
    <location>
        <begin position="121"/>
        <end position="148"/>
    </location>
</feature>
<evidence type="ECO:0000256" key="6">
    <source>
        <dbReference type="SAM" id="MobiDB-lite"/>
    </source>
</evidence>
<dbReference type="PANTHER" id="PTHR31272:SF4">
    <property type="entry name" value="CYTOCHROME C-TYPE BIOGENESIS PROTEIN HI_1454-RELATED"/>
    <property type="match status" value="1"/>
</dbReference>
<dbReference type="InterPro" id="IPR051790">
    <property type="entry name" value="Cytochrome_c-biogenesis_DsbD"/>
</dbReference>
<protein>
    <submittedName>
        <fullName evidence="9">Cytochrome C biogenesis protein CcdA</fullName>
    </submittedName>
</protein>
<evidence type="ECO:0000256" key="1">
    <source>
        <dbReference type="ARBA" id="ARBA00004141"/>
    </source>
</evidence>
<keyword evidence="4 7" id="KW-1133">Transmembrane helix</keyword>
<keyword evidence="5 7" id="KW-0472">Membrane</keyword>
<reference evidence="9" key="1">
    <citation type="submission" date="2021-01" db="EMBL/GenBank/DDBJ databases">
        <title>Whole genome shotgun sequence of Virgisporangium aliadipatigenens NBRC 105644.</title>
        <authorList>
            <person name="Komaki H."/>
            <person name="Tamura T."/>
        </authorList>
    </citation>
    <scope>NUCLEOTIDE SEQUENCE</scope>
    <source>
        <strain evidence="9">NBRC 105644</strain>
    </source>
</reference>
<comment type="subcellular location">
    <subcellularLocation>
        <location evidence="1">Membrane</location>
        <topology evidence="1">Multi-pass membrane protein</topology>
    </subcellularLocation>
</comment>
<feature type="transmembrane region" description="Helical" evidence="7">
    <location>
        <begin position="46"/>
        <end position="73"/>
    </location>
</feature>
<evidence type="ECO:0000256" key="3">
    <source>
        <dbReference type="ARBA" id="ARBA00022692"/>
    </source>
</evidence>
<dbReference type="PANTHER" id="PTHR31272">
    <property type="entry name" value="CYTOCHROME C-TYPE BIOGENESIS PROTEIN HI_1454-RELATED"/>
    <property type="match status" value="1"/>
</dbReference>
<feature type="domain" description="Cytochrome C biogenesis protein transmembrane" evidence="8">
    <location>
        <begin position="5"/>
        <end position="179"/>
    </location>
</feature>
<evidence type="ECO:0000313" key="10">
    <source>
        <dbReference type="Proteomes" id="UP000619260"/>
    </source>
</evidence>
<keyword evidence="10" id="KW-1185">Reference proteome</keyword>
<dbReference type="Proteomes" id="UP000619260">
    <property type="component" value="Unassembled WGS sequence"/>
</dbReference>
<evidence type="ECO:0000259" key="8">
    <source>
        <dbReference type="Pfam" id="PF02683"/>
    </source>
</evidence>
<gene>
    <name evidence="9" type="ORF">Val02_74190</name>
</gene>
<dbReference type="RefSeq" id="WP_203903966.1">
    <property type="nucleotide sequence ID" value="NZ_BOPF01000037.1"/>
</dbReference>
<dbReference type="GO" id="GO:0017004">
    <property type="term" value="P:cytochrome complex assembly"/>
    <property type="evidence" value="ECO:0007669"/>
    <property type="project" value="InterPro"/>
</dbReference>
<keyword evidence="3 7" id="KW-0812">Transmembrane</keyword>
<evidence type="ECO:0000256" key="5">
    <source>
        <dbReference type="ARBA" id="ARBA00023136"/>
    </source>
</evidence>
<proteinExistence type="inferred from homology"/>
<comment type="similarity">
    <text evidence="2">Belongs to the DsbD family.</text>
</comment>
<accession>A0A8J4DUX1</accession>
<evidence type="ECO:0000256" key="2">
    <source>
        <dbReference type="ARBA" id="ARBA00006143"/>
    </source>
</evidence>
<dbReference type="InterPro" id="IPR003834">
    <property type="entry name" value="Cyt_c_assmbl_TM_dom"/>
</dbReference>
<comment type="caution">
    <text evidence="9">The sequence shown here is derived from an EMBL/GenBank/DDBJ whole genome shotgun (WGS) entry which is preliminary data.</text>
</comment>
<evidence type="ECO:0000256" key="4">
    <source>
        <dbReference type="ARBA" id="ARBA00022989"/>
    </source>
</evidence>
<feature type="transmembrane region" description="Helical" evidence="7">
    <location>
        <begin position="6"/>
        <end position="34"/>
    </location>
</feature>
<dbReference type="Pfam" id="PF02683">
    <property type="entry name" value="DsbD_TM"/>
    <property type="match status" value="1"/>
</dbReference>
<name>A0A8J4DUX1_9ACTN</name>
<sequence>MADVGLALAAGLVAAINPCGFALLPVYLTLLVVGDDSPGRALAVRRALAATAAMTAGFVAVFGVMGLVISPVAGLLYRYLPWFTVAFGVLLVLLAGWLIAGRALPSFGLRPTRGPALRRSAGSMVLFGAAYALASLSCTIAPFLAIVASSFRAGSVLTGVGLFVAYAAGMGLLVGVAALAVATARPGAVARLRGFGPAISRLAGAVLLLAGGYVAYYGWYELRGDIDDPVVDAAQSVQRLLVDAVERPGAAWIAVLFGLLLGGVWAIGAIRTRRAGRTPAPVRPADGTPAAEKATGAH</sequence>
<dbReference type="GO" id="GO:0016020">
    <property type="term" value="C:membrane"/>
    <property type="evidence" value="ECO:0007669"/>
    <property type="project" value="UniProtKB-SubCell"/>
</dbReference>